<dbReference type="Ensembl" id="ENSEBUT00000023449.1">
    <property type="protein sequence ID" value="ENSEBUP00000022873.1"/>
    <property type="gene ID" value="ENSEBUG00000014093.1"/>
</dbReference>
<dbReference type="GO" id="GO:0004879">
    <property type="term" value="F:nuclear receptor activity"/>
    <property type="evidence" value="ECO:0007669"/>
    <property type="project" value="TreeGrafter"/>
</dbReference>
<keyword evidence="6" id="KW-1133">Transmembrane helix</keyword>
<dbReference type="GO" id="GO:0046983">
    <property type="term" value="F:protein dimerization activity"/>
    <property type="evidence" value="ECO:0007669"/>
    <property type="project" value="InterPro"/>
</dbReference>
<evidence type="ECO:0000256" key="2">
    <source>
        <dbReference type="ARBA" id="ARBA00023015"/>
    </source>
</evidence>
<evidence type="ECO:0000256" key="1">
    <source>
        <dbReference type="ARBA" id="ARBA00004123"/>
    </source>
</evidence>
<feature type="transmembrane region" description="Helical" evidence="6">
    <location>
        <begin position="167"/>
        <end position="196"/>
    </location>
</feature>
<dbReference type="GO" id="GO:0000976">
    <property type="term" value="F:transcription cis-regulatory region binding"/>
    <property type="evidence" value="ECO:0007669"/>
    <property type="project" value="TreeGrafter"/>
</dbReference>
<dbReference type="OMA" id="TIFYASH"/>
<evidence type="ECO:0000259" key="7">
    <source>
        <dbReference type="PROSITE" id="PS50888"/>
    </source>
</evidence>
<dbReference type="InterPro" id="IPR039091">
    <property type="entry name" value="AHR/AHRR"/>
</dbReference>
<feature type="transmembrane region" description="Helical" evidence="6">
    <location>
        <begin position="112"/>
        <end position="134"/>
    </location>
</feature>
<evidence type="ECO:0000256" key="5">
    <source>
        <dbReference type="ARBA" id="ARBA00023242"/>
    </source>
</evidence>
<protein>
    <recommendedName>
        <fullName evidence="7">BHLH domain-containing protein</fullName>
    </recommendedName>
</protein>
<dbReference type="GO" id="GO:0005634">
    <property type="term" value="C:nucleus"/>
    <property type="evidence" value="ECO:0007669"/>
    <property type="project" value="UniProtKB-SubCell"/>
</dbReference>
<keyword evidence="9" id="KW-1185">Reference proteome</keyword>
<reference evidence="8" key="2">
    <citation type="submission" date="2025-09" db="UniProtKB">
        <authorList>
            <consortium name="Ensembl"/>
        </authorList>
    </citation>
    <scope>IDENTIFICATION</scope>
</reference>
<dbReference type="Gene3D" id="4.10.280.10">
    <property type="entry name" value="Helix-loop-helix DNA-binding domain"/>
    <property type="match status" value="1"/>
</dbReference>
<evidence type="ECO:0000256" key="6">
    <source>
        <dbReference type="SAM" id="Phobius"/>
    </source>
</evidence>
<dbReference type="GO" id="GO:0006805">
    <property type="term" value="P:xenobiotic metabolic process"/>
    <property type="evidence" value="ECO:0007669"/>
    <property type="project" value="InterPro"/>
</dbReference>
<proteinExistence type="predicted"/>
<keyword evidence="6" id="KW-0812">Transmembrane</keyword>
<dbReference type="Proteomes" id="UP000694388">
    <property type="component" value="Unplaced"/>
</dbReference>
<keyword evidence="4" id="KW-0804">Transcription</keyword>
<organism evidence="8 9">
    <name type="scientific">Eptatretus burgeri</name>
    <name type="common">Inshore hagfish</name>
    <dbReference type="NCBI Taxonomy" id="7764"/>
    <lineage>
        <taxon>Eukaryota</taxon>
        <taxon>Metazoa</taxon>
        <taxon>Chordata</taxon>
        <taxon>Craniata</taxon>
        <taxon>Vertebrata</taxon>
        <taxon>Cyclostomata</taxon>
        <taxon>Myxini</taxon>
        <taxon>Myxiniformes</taxon>
        <taxon>Myxinidae</taxon>
        <taxon>Eptatretinae</taxon>
        <taxon>Eptatretus</taxon>
    </lineage>
</organism>
<feature type="domain" description="BHLH" evidence="7">
    <location>
        <begin position="21"/>
        <end position="74"/>
    </location>
</feature>
<dbReference type="PANTHER" id="PTHR10649:SF12">
    <property type="entry name" value="SPINELESS, ISOFORM C"/>
    <property type="match status" value="1"/>
</dbReference>
<keyword evidence="6" id="KW-0472">Membrane</keyword>
<evidence type="ECO:0000256" key="4">
    <source>
        <dbReference type="ARBA" id="ARBA00023163"/>
    </source>
</evidence>
<dbReference type="InterPro" id="IPR011598">
    <property type="entry name" value="bHLH_dom"/>
</dbReference>
<dbReference type="PANTHER" id="PTHR10649">
    <property type="entry name" value="ARYL HYDROCARBON RECEPTOR"/>
    <property type="match status" value="1"/>
</dbReference>
<dbReference type="InterPro" id="IPR000014">
    <property type="entry name" value="PAS"/>
</dbReference>
<reference evidence="8" key="1">
    <citation type="submission" date="2025-08" db="UniProtKB">
        <authorList>
            <consortium name="Ensembl"/>
        </authorList>
    </citation>
    <scope>IDENTIFICATION</scope>
</reference>
<evidence type="ECO:0000256" key="3">
    <source>
        <dbReference type="ARBA" id="ARBA00023125"/>
    </source>
</evidence>
<dbReference type="GO" id="GO:0034751">
    <property type="term" value="C:aryl hydrocarbon receptor complex"/>
    <property type="evidence" value="ECO:0007669"/>
    <property type="project" value="TreeGrafter"/>
</dbReference>
<dbReference type="InterPro" id="IPR036638">
    <property type="entry name" value="HLH_DNA-bd_sf"/>
</dbReference>
<comment type="subcellular location">
    <subcellularLocation>
        <location evidence="1">Nucleus</location>
    </subcellularLocation>
</comment>
<accession>A0A8C4QZQ2</accession>
<name>A0A8C4QZQ2_EPTBU</name>
<dbReference type="Gene3D" id="3.30.450.20">
    <property type="entry name" value="PAS domain"/>
    <property type="match status" value="1"/>
</dbReference>
<keyword evidence="5" id="KW-0539">Nucleus</keyword>
<dbReference type="GeneTree" id="ENSGT00940000154486"/>
<evidence type="ECO:0000313" key="8">
    <source>
        <dbReference type="Ensembl" id="ENSEBUP00000022873.1"/>
    </source>
</evidence>
<sequence>HVPSFSCIYYRVWGKSLPARQPGAPSVNPSRRHRLRFNSEMEKLARLLPLPPHVRARLDKLSVLRVALAFLRSRAAFQGCGPFTDIYKALLPCYIGPRGSYKQSTPSCGAQLLLNHALNGFVIVITMNGTIFYASHTVEEYLGFHQVGNPATSLGSIPNPTTVYMNLYAGISLAGHAILQMGMLSWGLVYLFIYLFPIT</sequence>
<dbReference type="SUPFAM" id="SSF47459">
    <property type="entry name" value="HLH, helix-loop-helix DNA-binding domain"/>
    <property type="match status" value="1"/>
</dbReference>
<keyword evidence="2" id="KW-0805">Transcription regulation</keyword>
<dbReference type="AlphaFoldDB" id="A0A8C4QZQ2"/>
<dbReference type="CDD" id="cd00130">
    <property type="entry name" value="PAS"/>
    <property type="match status" value="1"/>
</dbReference>
<dbReference type="PROSITE" id="PS50888">
    <property type="entry name" value="BHLH"/>
    <property type="match status" value="1"/>
</dbReference>
<evidence type="ECO:0000313" key="9">
    <source>
        <dbReference type="Proteomes" id="UP000694388"/>
    </source>
</evidence>
<keyword evidence="3" id="KW-0238">DNA-binding</keyword>